<reference evidence="2" key="1">
    <citation type="journal article" date="2022" name="Nat. Commun.">
        <title>Chromosome evolution and the genetic basis of agronomically important traits in greater yam.</title>
        <authorList>
            <person name="Bredeson J.V."/>
            <person name="Lyons J.B."/>
            <person name="Oniyinde I.O."/>
            <person name="Okereke N.R."/>
            <person name="Kolade O."/>
            <person name="Nnabue I."/>
            <person name="Nwadili C.O."/>
            <person name="Hribova E."/>
            <person name="Parker M."/>
            <person name="Nwogha J."/>
            <person name="Shu S."/>
            <person name="Carlson J."/>
            <person name="Kariba R."/>
            <person name="Muthemba S."/>
            <person name="Knop K."/>
            <person name="Barton G.J."/>
            <person name="Sherwood A.V."/>
            <person name="Lopez-Montes A."/>
            <person name="Asiedu R."/>
            <person name="Jamnadass R."/>
            <person name="Muchugi A."/>
            <person name="Goodstein D."/>
            <person name="Egesi C.N."/>
            <person name="Featherston J."/>
            <person name="Asfaw A."/>
            <person name="Simpson G.G."/>
            <person name="Dolezel J."/>
            <person name="Hendre P.S."/>
            <person name="Van Deynze A."/>
            <person name="Kumar P.L."/>
            <person name="Obidiegwu J.E."/>
            <person name="Bhattacharjee R."/>
            <person name="Rokhsar D.S."/>
        </authorList>
    </citation>
    <scope>NUCLEOTIDE SEQUENCE [LARGE SCALE GENOMIC DNA]</scope>
    <source>
        <strain evidence="2">cv. TDa95/00328</strain>
    </source>
</reference>
<keyword evidence="2" id="KW-1185">Reference proteome</keyword>
<accession>A0ACB7W4P7</accession>
<protein>
    <submittedName>
        <fullName evidence="1">Uncharacterized protein</fullName>
    </submittedName>
</protein>
<dbReference type="Proteomes" id="UP000827976">
    <property type="component" value="Chromosome 5"/>
</dbReference>
<evidence type="ECO:0000313" key="2">
    <source>
        <dbReference type="Proteomes" id="UP000827976"/>
    </source>
</evidence>
<comment type="caution">
    <text evidence="1">The sequence shown here is derived from an EMBL/GenBank/DDBJ whole genome shotgun (WGS) entry which is preliminary data.</text>
</comment>
<name>A0ACB7W4P7_DIOAL</name>
<proteinExistence type="predicted"/>
<dbReference type="EMBL" id="CM037015">
    <property type="protein sequence ID" value="KAH7682364.1"/>
    <property type="molecule type" value="Genomic_DNA"/>
</dbReference>
<sequence length="105" mass="10875">MDNLNELSARAKPADQNPNPNAAAVAGDGDPAQAVARPTRTPFTNLSQVDGDLALACTLQEQVAAYLMLMSGRGISADYASSVGSYEDGGDVEEGGGYRAWKVQG</sequence>
<organism evidence="1 2">
    <name type="scientific">Dioscorea alata</name>
    <name type="common">Purple yam</name>
    <dbReference type="NCBI Taxonomy" id="55571"/>
    <lineage>
        <taxon>Eukaryota</taxon>
        <taxon>Viridiplantae</taxon>
        <taxon>Streptophyta</taxon>
        <taxon>Embryophyta</taxon>
        <taxon>Tracheophyta</taxon>
        <taxon>Spermatophyta</taxon>
        <taxon>Magnoliopsida</taxon>
        <taxon>Liliopsida</taxon>
        <taxon>Dioscoreales</taxon>
        <taxon>Dioscoreaceae</taxon>
        <taxon>Dioscorea</taxon>
    </lineage>
</organism>
<gene>
    <name evidence="1" type="ORF">IHE45_05G116100</name>
</gene>
<evidence type="ECO:0000313" key="1">
    <source>
        <dbReference type="EMBL" id="KAH7682364.1"/>
    </source>
</evidence>